<dbReference type="InterPro" id="IPR011742">
    <property type="entry name" value="CRISPR-assoc_prot_TM1812"/>
</dbReference>
<accession>A0A6B1D8A9</accession>
<dbReference type="SUPFAM" id="SSF160980">
    <property type="entry name" value="SSO1389-like"/>
    <property type="match status" value="1"/>
</dbReference>
<reference evidence="1" key="1">
    <citation type="submission" date="2019-09" db="EMBL/GenBank/DDBJ databases">
        <title>Characterisation of the sponge microbiome using genome-centric metagenomics.</title>
        <authorList>
            <person name="Engelberts J.P."/>
            <person name="Robbins S.J."/>
            <person name="De Goeij J.M."/>
            <person name="Aranda M."/>
            <person name="Bell S.C."/>
            <person name="Webster N.S."/>
        </authorList>
    </citation>
    <scope>NUCLEOTIDE SEQUENCE</scope>
    <source>
        <strain evidence="1">SB0661_bin_32</strain>
    </source>
</reference>
<gene>
    <name evidence="1" type="ORF">F4X14_11845</name>
</gene>
<name>A0A6B1D8A9_9CHLR</name>
<dbReference type="CDD" id="cd09732">
    <property type="entry name" value="Csx1_III-U"/>
    <property type="match status" value="1"/>
</dbReference>
<dbReference type="NCBIfam" id="TIGR02221">
    <property type="entry name" value="cas_TM1812"/>
    <property type="match status" value="1"/>
</dbReference>
<evidence type="ECO:0000313" key="1">
    <source>
        <dbReference type="EMBL" id="MYC95653.1"/>
    </source>
</evidence>
<comment type="caution">
    <text evidence="1">The sequence shown here is derived from an EMBL/GenBank/DDBJ whole genome shotgun (WGS) entry which is preliminary data.</text>
</comment>
<sequence>MKALTFLGAAKAHETIYIMPNGREYAAPYFGVALARFFPDADMKVFVTDKAREMHWDSFQRLAEDYVDNLEAVEIPDGADESELWSLFQTVVDAVNEREEVIFDITHGFRPLPFLSLLAVAYLRQVKQIDLRAVLYGNFEARDQSVAPHRTPVVDLSGFVSLFDWMTSADRFTRFGDAGDLAEQLRKVKPSWQDQRADPAKREEAKRLSFAARSLDDVSMALRLIRPAEAMDASSELNRRLADASQSIQVNARPFVSLVRSITDAYAPLAMPSSQQKVDLVGQLANERRMVDWLLDRKQYVQAVAIAREWIISWVMAQVEMDDILNKLKRREVEEILGKALHERQGKHGSFNDVRFPNGNTLRSIGQISQALDIYAKLVNARNDLLHAGKRRNPGKAKEMEKNVKNLCPRLAELRLPPA</sequence>
<dbReference type="NCBIfam" id="TIGR02549">
    <property type="entry name" value="CRISPR_DxTHG"/>
    <property type="match status" value="1"/>
</dbReference>
<proteinExistence type="predicted"/>
<organism evidence="1">
    <name type="scientific">Caldilineaceae bacterium SB0661_bin_32</name>
    <dbReference type="NCBI Taxonomy" id="2605255"/>
    <lineage>
        <taxon>Bacteria</taxon>
        <taxon>Bacillati</taxon>
        <taxon>Chloroflexota</taxon>
        <taxon>Caldilineae</taxon>
        <taxon>Caldilineales</taxon>
        <taxon>Caldilineaceae</taxon>
    </lineage>
</organism>
<protein>
    <submittedName>
        <fullName evidence="1">TIGR02221 family CRISPR-associated protein</fullName>
    </submittedName>
</protein>
<dbReference type="InterPro" id="IPR013383">
    <property type="entry name" value="CRISPR-assoc_prot_DxTHG_CS"/>
</dbReference>
<dbReference type="EMBL" id="VXMH01000062">
    <property type="protein sequence ID" value="MYC95653.1"/>
    <property type="molecule type" value="Genomic_DNA"/>
</dbReference>
<dbReference type="AlphaFoldDB" id="A0A6B1D8A9"/>